<gene>
    <name evidence="1" type="ORF">L6452_15077</name>
</gene>
<dbReference type="EMBL" id="CM042050">
    <property type="protein sequence ID" value="KAI3735571.1"/>
    <property type="molecule type" value="Genomic_DNA"/>
</dbReference>
<evidence type="ECO:0000313" key="1">
    <source>
        <dbReference type="EMBL" id="KAI3735571.1"/>
    </source>
</evidence>
<reference evidence="1 2" key="2">
    <citation type="journal article" date="2022" name="Mol. Ecol. Resour.">
        <title>The genomes of chicory, endive, great burdock and yacon provide insights into Asteraceae paleo-polyploidization history and plant inulin production.</title>
        <authorList>
            <person name="Fan W."/>
            <person name="Wang S."/>
            <person name="Wang H."/>
            <person name="Wang A."/>
            <person name="Jiang F."/>
            <person name="Liu H."/>
            <person name="Zhao H."/>
            <person name="Xu D."/>
            <person name="Zhang Y."/>
        </authorList>
    </citation>
    <scope>NUCLEOTIDE SEQUENCE [LARGE SCALE GENOMIC DNA]</scope>
    <source>
        <strain evidence="2">cv. Niubang</strain>
    </source>
</reference>
<name>A0ACB9CMS6_ARCLA</name>
<organism evidence="1 2">
    <name type="scientific">Arctium lappa</name>
    <name type="common">Greater burdock</name>
    <name type="synonym">Lappa major</name>
    <dbReference type="NCBI Taxonomy" id="4217"/>
    <lineage>
        <taxon>Eukaryota</taxon>
        <taxon>Viridiplantae</taxon>
        <taxon>Streptophyta</taxon>
        <taxon>Embryophyta</taxon>
        <taxon>Tracheophyta</taxon>
        <taxon>Spermatophyta</taxon>
        <taxon>Magnoliopsida</taxon>
        <taxon>eudicotyledons</taxon>
        <taxon>Gunneridae</taxon>
        <taxon>Pentapetalae</taxon>
        <taxon>asterids</taxon>
        <taxon>campanulids</taxon>
        <taxon>Asterales</taxon>
        <taxon>Asteraceae</taxon>
        <taxon>Carduoideae</taxon>
        <taxon>Cardueae</taxon>
        <taxon>Arctiinae</taxon>
        <taxon>Arctium</taxon>
    </lineage>
</organism>
<dbReference type="Proteomes" id="UP001055879">
    <property type="component" value="Linkage Group LG04"/>
</dbReference>
<accession>A0ACB9CMS6</accession>
<sequence>MCRFASAHQKLQSDALHIEVIKLSSKYYSTALAAYINKLCACLMEDYMDHSCGEDTDGNDSEVEEYEEKSYEELKGGKFRVKLSDETFTCPYCTNKKRRDYRYKELLQHATMVGKSDSQKRSVRDKANHLALVKYLEKDITEASGPSQPRDEVDHLAEHDGDEMFVWPWKGIFVNIPTRLEDGRYVGKSGSSMRDYMTTRGFNPTMVHPLWNFCGHSGCAVVEFRKDWAGFNNAMSFEKAYEADHHGKRDWKANNDPKSGIDGWVACNEDYRADNIIGEHLRKIGDLRTVADILAEEERKIGKLMSTLTNAIEVKKRHLEEMESKFVETENSLSKLIAKKDKLHQHYNEEIKKIGTGAREHFQRILNDHEKIKLQLEREKRELELRSHELENREVVNENEQKRLPEEIEENAAKNSLLQMASDEQKKVDESAMKLADDQKREKKELHKKIILLEKQLDAKQAAVLEIERLRGNAKATTSFKMLGLKELSKSSHIGVKRMGELENKPFIDPMKRKYNGTEAEDRATELCSLWEEYLRDPNWHPLRVITVNEKSQEVIDEKDEKLNSLRRDLGEDVYKAVATALTEINDYNPNGRYITIELWNFNEGRKVMLKEGVSYLLMMWDVQK</sequence>
<protein>
    <submittedName>
        <fullName evidence="1">Uncharacterized protein</fullName>
    </submittedName>
</protein>
<keyword evidence="2" id="KW-1185">Reference proteome</keyword>
<comment type="caution">
    <text evidence="1">The sequence shown here is derived from an EMBL/GenBank/DDBJ whole genome shotgun (WGS) entry which is preliminary data.</text>
</comment>
<evidence type="ECO:0000313" key="2">
    <source>
        <dbReference type="Proteomes" id="UP001055879"/>
    </source>
</evidence>
<reference evidence="2" key="1">
    <citation type="journal article" date="2022" name="Mol. Ecol. Resour.">
        <title>The genomes of chicory, endive, great burdock and yacon provide insights into Asteraceae palaeo-polyploidization history and plant inulin production.</title>
        <authorList>
            <person name="Fan W."/>
            <person name="Wang S."/>
            <person name="Wang H."/>
            <person name="Wang A."/>
            <person name="Jiang F."/>
            <person name="Liu H."/>
            <person name="Zhao H."/>
            <person name="Xu D."/>
            <person name="Zhang Y."/>
        </authorList>
    </citation>
    <scope>NUCLEOTIDE SEQUENCE [LARGE SCALE GENOMIC DNA]</scope>
    <source>
        <strain evidence="2">cv. Niubang</strain>
    </source>
</reference>
<proteinExistence type="predicted"/>